<proteinExistence type="inferred from homology"/>
<dbReference type="FunFam" id="2.60.40.1180:FF:000007">
    <property type="entry name" value="Sucrose isomerase"/>
    <property type="match status" value="1"/>
</dbReference>
<evidence type="ECO:0000256" key="1">
    <source>
        <dbReference type="ARBA" id="ARBA00004496"/>
    </source>
</evidence>
<reference evidence="9 10" key="1">
    <citation type="submission" date="2017-04" db="EMBL/GenBank/DDBJ databases">
        <title>Bacillus krulwichiae AM31D Genome sequencing and assembly.</title>
        <authorList>
            <person name="Krulwich T.A."/>
            <person name="Anastor L."/>
            <person name="Ehrlich R."/>
            <person name="Ehrlich G.D."/>
            <person name="Janto B."/>
        </authorList>
    </citation>
    <scope>NUCLEOTIDE SEQUENCE [LARGE SCALE GENOMIC DNA]</scope>
    <source>
        <strain evidence="9 10">AM31D</strain>
    </source>
</reference>
<dbReference type="GO" id="GO:0004574">
    <property type="term" value="F:oligo-1,6-glucosidase activity"/>
    <property type="evidence" value="ECO:0007669"/>
    <property type="project" value="UniProtKB-EC"/>
</dbReference>
<dbReference type="KEGG" id="bkw:BkAM31D_03265"/>
<dbReference type="PANTHER" id="PTHR10357:SF184">
    <property type="entry name" value="OLIGO-1,6-GLUCOSIDASE 1"/>
    <property type="match status" value="1"/>
</dbReference>
<evidence type="ECO:0000256" key="4">
    <source>
        <dbReference type="ARBA" id="ARBA00022801"/>
    </source>
</evidence>
<dbReference type="CDD" id="cd11333">
    <property type="entry name" value="AmyAc_SI_OligoGlu_DGase"/>
    <property type="match status" value="1"/>
</dbReference>
<keyword evidence="5 9" id="KW-0326">Glycosidase</keyword>
<dbReference type="SMART" id="SM00642">
    <property type="entry name" value="Aamy"/>
    <property type="match status" value="1"/>
</dbReference>
<dbReference type="EMBL" id="CP020814">
    <property type="protein sequence ID" value="ARK28956.1"/>
    <property type="molecule type" value="Genomic_DNA"/>
</dbReference>
<evidence type="ECO:0000256" key="5">
    <source>
        <dbReference type="ARBA" id="ARBA00023295"/>
    </source>
</evidence>
<dbReference type="InterPro" id="IPR017853">
    <property type="entry name" value="GH"/>
</dbReference>
<dbReference type="FunFam" id="3.20.20.80:FF:000014">
    <property type="entry name" value="Alpha,alpha-phosphotrehalase"/>
    <property type="match status" value="1"/>
</dbReference>
<protein>
    <recommendedName>
        <fullName evidence="7">oligo-1,6-glucosidase</fullName>
        <ecNumber evidence="7">3.2.1.10</ecNumber>
    </recommendedName>
</protein>
<dbReference type="EC" id="3.2.1.10" evidence="7"/>
<evidence type="ECO:0000313" key="10">
    <source>
        <dbReference type="Proteomes" id="UP000193006"/>
    </source>
</evidence>
<sequence>MEPWWKNSVVYQIYPRSFMDSNNDGIGDLQGVKSKLNYLKQLGIDVIWLSPVYDSPNDDNGYDIRDYQQIMDEFGTMDDWDQLLKEVHDMGMKLIMDLVVNHSSDEHVWFTQSKQSKDNHYRDYYIWRDGKGLKEPNNWRSNFGGSAWKLDEQTDQYYLHLFSEKQPDLNWENRNLRHDIYQMMRWWLNKGIDGFRMDVINFISKVDDLPDDELKPGQTYASGSKYYRNGPKIHEFLQEMNKEALAGFDVMTVGEMPGVQPEQAQLYTDPSRTELNMVFQFEHMGLDQGPNGKWELSPLKLRDLKRSLSKWQYALEEKGWNSLYFNNHDQPRSVSRFGDDGVCRIKSAKMLATLLHMMKGTPYVYQGEEIGMTNVPFTSINQYRDIETLNIYKELRADGKSEEDIFKSLHAKSRDNARTPMQWSDQEQAGFTNGVPWIDVNPNYKEINVQKAIADPHSIYHYYRKLIELRKSYDVIVNGTYELILEDDPNVFAYTRTLEDEQLIVLCNFYGKKTSVSLPEGVQLSEATLLVGNDEENEIGLENELVLSPYAARVYYKKEGVTNE</sequence>
<comment type="similarity">
    <text evidence="2">Belongs to the glycosyl hydrolase 13 family.</text>
</comment>
<dbReference type="InterPro" id="IPR056300">
    <property type="entry name" value="SusG-like_C"/>
</dbReference>
<dbReference type="Gene3D" id="3.90.400.10">
    <property type="entry name" value="Oligo-1,6-glucosidase, Domain 2"/>
    <property type="match status" value="1"/>
</dbReference>
<organism evidence="9 10">
    <name type="scientific">Halalkalibacter krulwichiae</name>
    <dbReference type="NCBI Taxonomy" id="199441"/>
    <lineage>
        <taxon>Bacteria</taxon>
        <taxon>Bacillati</taxon>
        <taxon>Bacillota</taxon>
        <taxon>Bacilli</taxon>
        <taxon>Bacillales</taxon>
        <taxon>Bacillaceae</taxon>
        <taxon>Halalkalibacter</taxon>
    </lineage>
</organism>
<feature type="domain" description="Glycosyl hydrolase family 13 catalytic" evidence="8">
    <location>
        <begin position="12"/>
        <end position="418"/>
    </location>
</feature>
<keyword evidence="3" id="KW-0963">Cytoplasm</keyword>
<evidence type="ECO:0000256" key="3">
    <source>
        <dbReference type="ARBA" id="ARBA00022490"/>
    </source>
</evidence>
<evidence type="ECO:0000256" key="6">
    <source>
        <dbReference type="ARBA" id="ARBA00036217"/>
    </source>
</evidence>
<dbReference type="GO" id="GO:0004556">
    <property type="term" value="F:alpha-amylase activity"/>
    <property type="evidence" value="ECO:0007669"/>
    <property type="project" value="TreeGrafter"/>
</dbReference>
<comment type="subcellular location">
    <subcellularLocation>
        <location evidence="1">Cytoplasm</location>
    </subcellularLocation>
</comment>
<dbReference type="InterPro" id="IPR013780">
    <property type="entry name" value="Glyco_hydro_b"/>
</dbReference>
<dbReference type="Proteomes" id="UP000193006">
    <property type="component" value="Chromosome"/>
</dbReference>
<dbReference type="SUPFAM" id="SSF51445">
    <property type="entry name" value="(Trans)glycosidases"/>
    <property type="match status" value="1"/>
</dbReference>
<dbReference type="Gene3D" id="3.20.20.80">
    <property type="entry name" value="Glycosidases"/>
    <property type="match status" value="1"/>
</dbReference>
<comment type="catalytic activity">
    <reaction evidence="6">
        <text>Hydrolysis of (1-&gt;6)-alpha-D-glucosidic linkages in some oligosaccharides produced from starch and glycogen by alpha-amylase, and in isomaltose.</text>
        <dbReference type="EC" id="3.2.1.10"/>
    </reaction>
</comment>
<evidence type="ECO:0000259" key="8">
    <source>
        <dbReference type="SMART" id="SM00642"/>
    </source>
</evidence>
<dbReference type="STRING" id="199441.BkAM31D_03265"/>
<accession>A0A1X9M685</accession>
<dbReference type="AlphaFoldDB" id="A0A1X9M685"/>
<dbReference type="Pfam" id="PF23915">
    <property type="entry name" value="SusG_C"/>
    <property type="match status" value="1"/>
</dbReference>
<dbReference type="FunFam" id="3.90.400.10:FF:000002">
    <property type="entry name" value="Sucrose isomerase"/>
    <property type="match status" value="1"/>
</dbReference>
<dbReference type="InterPro" id="IPR006047">
    <property type="entry name" value="GH13_cat_dom"/>
</dbReference>
<name>A0A1X9M685_9BACI</name>
<evidence type="ECO:0000256" key="7">
    <source>
        <dbReference type="ARBA" id="ARBA00038939"/>
    </source>
</evidence>
<dbReference type="Gene3D" id="2.60.40.1180">
    <property type="entry name" value="Golgi alpha-mannosidase II"/>
    <property type="match status" value="1"/>
</dbReference>
<dbReference type="GO" id="GO:0009313">
    <property type="term" value="P:oligosaccharide catabolic process"/>
    <property type="evidence" value="ECO:0007669"/>
    <property type="project" value="TreeGrafter"/>
</dbReference>
<gene>
    <name evidence="9" type="primary">malL_2</name>
    <name evidence="9" type="ORF">BkAM31D_03265</name>
</gene>
<evidence type="ECO:0000256" key="2">
    <source>
        <dbReference type="ARBA" id="ARBA00008061"/>
    </source>
</evidence>
<dbReference type="GO" id="GO:0005737">
    <property type="term" value="C:cytoplasm"/>
    <property type="evidence" value="ECO:0007669"/>
    <property type="project" value="UniProtKB-SubCell"/>
</dbReference>
<dbReference type="InterPro" id="IPR045857">
    <property type="entry name" value="O16G_dom_2"/>
</dbReference>
<dbReference type="PANTHER" id="PTHR10357">
    <property type="entry name" value="ALPHA-AMYLASE FAMILY MEMBER"/>
    <property type="match status" value="1"/>
</dbReference>
<dbReference type="Pfam" id="PF00128">
    <property type="entry name" value="Alpha-amylase"/>
    <property type="match status" value="1"/>
</dbReference>
<keyword evidence="4 9" id="KW-0378">Hydrolase</keyword>
<keyword evidence="10" id="KW-1185">Reference proteome</keyword>
<evidence type="ECO:0000313" key="9">
    <source>
        <dbReference type="EMBL" id="ARK28956.1"/>
    </source>
</evidence>
<dbReference type="SUPFAM" id="SSF51011">
    <property type="entry name" value="Glycosyl hydrolase domain"/>
    <property type="match status" value="1"/>
</dbReference>
<dbReference type="FunFam" id="3.20.20.80:FF:000064">
    <property type="entry name" value="Oligo-1,6-glucosidase"/>
    <property type="match status" value="1"/>
</dbReference>
<dbReference type="RefSeq" id="WP_066157835.1">
    <property type="nucleotide sequence ID" value="NZ_CP020814.1"/>
</dbReference>
<dbReference type="NCBIfam" id="NF008183">
    <property type="entry name" value="PRK10933.1"/>
    <property type="match status" value="1"/>
</dbReference>